<evidence type="ECO:0000313" key="2">
    <source>
        <dbReference type="Proteomes" id="UP000252004"/>
    </source>
</evidence>
<protein>
    <submittedName>
        <fullName evidence="1">Uncharacterized protein</fullName>
    </submittedName>
</protein>
<accession>A0A344U8B6</accession>
<reference evidence="1 2" key="1">
    <citation type="submission" date="2018-01" db="EMBL/GenBank/DDBJ databases">
        <title>Draft genome Sequence of streptomyces globosus LZH-48.</title>
        <authorList>
            <person name="Ran K."/>
            <person name="Li Z."/>
            <person name="Wei S."/>
            <person name="Dong R."/>
        </authorList>
    </citation>
    <scope>NUCLEOTIDE SEQUENCE [LARGE SCALE GENOMIC DNA]</scope>
    <source>
        <strain evidence="1 2">LZH-48</strain>
    </source>
</reference>
<gene>
    <name evidence="1" type="ORF">C0216_30305</name>
</gene>
<proteinExistence type="predicted"/>
<dbReference type="AlphaFoldDB" id="A0A344U8B6"/>
<dbReference type="Proteomes" id="UP000252004">
    <property type="component" value="Chromosome"/>
</dbReference>
<organism evidence="1 2">
    <name type="scientific">Streptomyces globosus</name>
    <dbReference type="NCBI Taxonomy" id="68209"/>
    <lineage>
        <taxon>Bacteria</taxon>
        <taxon>Bacillati</taxon>
        <taxon>Actinomycetota</taxon>
        <taxon>Actinomycetes</taxon>
        <taxon>Kitasatosporales</taxon>
        <taxon>Streptomycetaceae</taxon>
        <taxon>Streptomyces</taxon>
    </lineage>
</organism>
<dbReference type="RefSeq" id="WP_114058305.1">
    <property type="nucleotide sequence ID" value="NZ_CP030862.1"/>
</dbReference>
<sequence>MSRLPRWLHEGARVLDPAEDREGIVQFIGEWVDPTTRRAIPRAIFLRPEGGGREWVVADHQALREADPR</sequence>
<keyword evidence="2" id="KW-1185">Reference proteome</keyword>
<name>A0A344U8B6_9ACTN</name>
<evidence type="ECO:0000313" key="1">
    <source>
        <dbReference type="EMBL" id="AXE27137.1"/>
    </source>
</evidence>
<dbReference type="EMBL" id="CP030862">
    <property type="protein sequence ID" value="AXE27137.1"/>
    <property type="molecule type" value="Genomic_DNA"/>
</dbReference>
<dbReference type="OrthoDB" id="3855669at2"/>
<dbReference type="KEGG" id="sgz:C0216_30305"/>